<dbReference type="PANTHER" id="PTHR33219">
    <property type="entry name" value="YLMG HOMOLOG PROTEIN 2, CHLOROPLASTIC"/>
    <property type="match status" value="1"/>
</dbReference>
<feature type="transmembrane region" description="Helical" evidence="1">
    <location>
        <begin position="87"/>
        <end position="106"/>
    </location>
</feature>
<gene>
    <name evidence="2" type="ORF">METZ01_LOCUS207679</name>
</gene>
<reference evidence="2" key="1">
    <citation type="submission" date="2018-05" db="EMBL/GenBank/DDBJ databases">
        <authorList>
            <person name="Lanie J.A."/>
            <person name="Ng W.-L."/>
            <person name="Kazmierczak K.M."/>
            <person name="Andrzejewski T.M."/>
            <person name="Davidsen T.M."/>
            <person name="Wayne K.J."/>
            <person name="Tettelin H."/>
            <person name="Glass J.I."/>
            <person name="Rusch D."/>
            <person name="Podicherti R."/>
            <person name="Tsui H.-C.T."/>
            <person name="Winkler M.E."/>
        </authorList>
    </citation>
    <scope>NUCLEOTIDE SEQUENCE</scope>
</reference>
<keyword evidence="1" id="KW-0812">Transmembrane</keyword>
<dbReference type="Pfam" id="PF02325">
    <property type="entry name" value="CCB3_YggT"/>
    <property type="match status" value="2"/>
</dbReference>
<feature type="non-terminal residue" evidence="2">
    <location>
        <position position="1"/>
    </location>
</feature>
<dbReference type="InterPro" id="IPR003425">
    <property type="entry name" value="CCB3/YggT"/>
</dbReference>
<feature type="transmembrane region" description="Helical" evidence="1">
    <location>
        <begin position="140"/>
        <end position="157"/>
    </location>
</feature>
<keyword evidence="1" id="KW-1133">Transmembrane helix</keyword>
<protein>
    <recommendedName>
        <fullName evidence="3">YggT family protein</fullName>
    </recommendedName>
</protein>
<dbReference type="PANTHER" id="PTHR33219:SF14">
    <property type="entry name" value="PROTEIN COFACTOR ASSEMBLY OF COMPLEX C SUBUNIT B CCB3, CHLOROPLASTIC-RELATED"/>
    <property type="match status" value="1"/>
</dbReference>
<keyword evidence="1" id="KW-0472">Membrane</keyword>
<dbReference type="EMBL" id="UINC01046596">
    <property type="protein sequence ID" value="SVB54825.1"/>
    <property type="molecule type" value="Genomic_DNA"/>
</dbReference>
<evidence type="ECO:0000256" key="1">
    <source>
        <dbReference type="SAM" id="Phobius"/>
    </source>
</evidence>
<accession>A0A382EWG6</accession>
<name>A0A382EWG6_9ZZZZ</name>
<sequence length="168" mass="18594">VVLLRFLFQLTRADYYNPISQLVVKLSDPPLARLRRLVPGALGIDTAAVALLLGLEICRIGIITLLLGHTPRVAGLVMLGIGELLKLTVYIFVFSIFIRAILSWFSGSGYNPMLKLIYTFTEPLLKKSRQLVPATGGLDLSPILIFIALMLVLKLFVQPLLDYGRMAL</sequence>
<evidence type="ECO:0000313" key="2">
    <source>
        <dbReference type="EMBL" id="SVB54825.1"/>
    </source>
</evidence>
<dbReference type="AlphaFoldDB" id="A0A382EWG6"/>
<feature type="transmembrane region" description="Helical" evidence="1">
    <location>
        <begin position="47"/>
        <end position="67"/>
    </location>
</feature>
<evidence type="ECO:0008006" key="3">
    <source>
        <dbReference type="Google" id="ProtNLM"/>
    </source>
</evidence>
<proteinExistence type="predicted"/>
<organism evidence="2">
    <name type="scientific">marine metagenome</name>
    <dbReference type="NCBI Taxonomy" id="408172"/>
    <lineage>
        <taxon>unclassified sequences</taxon>
        <taxon>metagenomes</taxon>
        <taxon>ecological metagenomes</taxon>
    </lineage>
</organism>
<dbReference type="GO" id="GO:0016020">
    <property type="term" value="C:membrane"/>
    <property type="evidence" value="ECO:0007669"/>
    <property type="project" value="InterPro"/>
</dbReference>